<dbReference type="CDD" id="cd00831">
    <property type="entry name" value="CHS_like"/>
    <property type="match status" value="1"/>
</dbReference>
<comment type="caution">
    <text evidence="8">The sequence shown here is derived from an EMBL/GenBank/DDBJ whole genome shotgun (WGS) entry which is preliminary data.</text>
</comment>
<organism evidence="8 10">
    <name type="scientific">Carya illinoinensis</name>
    <name type="common">Pecan</name>
    <dbReference type="NCBI Taxonomy" id="32201"/>
    <lineage>
        <taxon>Eukaryota</taxon>
        <taxon>Viridiplantae</taxon>
        <taxon>Streptophyta</taxon>
        <taxon>Embryophyta</taxon>
        <taxon>Tracheophyta</taxon>
        <taxon>Spermatophyta</taxon>
        <taxon>Magnoliopsida</taxon>
        <taxon>eudicotyledons</taxon>
        <taxon>Gunneridae</taxon>
        <taxon>Pentapetalae</taxon>
        <taxon>rosids</taxon>
        <taxon>fabids</taxon>
        <taxon>Fagales</taxon>
        <taxon>Juglandaceae</taxon>
        <taxon>Carya</taxon>
    </lineage>
</organism>
<evidence type="ECO:0000256" key="5">
    <source>
        <dbReference type="SAM" id="Phobius"/>
    </source>
</evidence>
<evidence type="ECO:0000256" key="1">
    <source>
        <dbReference type="ARBA" id="ARBA00005531"/>
    </source>
</evidence>
<dbReference type="Proteomes" id="UP000811246">
    <property type="component" value="Chromosome 5"/>
</dbReference>
<keyword evidence="2 4" id="KW-0012">Acyltransferase</keyword>
<evidence type="ECO:0000256" key="4">
    <source>
        <dbReference type="PIRNR" id="PIRNR036417"/>
    </source>
</evidence>
<reference evidence="8" key="1">
    <citation type="submission" date="2020-12" db="EMBL/GenBank/DDBJ databases">
        <title>WGS assembly of Carya illinoinensis cv. Pawnee.</title>
        <authorList>
            <person name="Platts A."/>
            <person name="Shu S."/>
            <person name="Wright S."/>
            <person name="Barry K."/>
            <person name="Edger P."/>
            <person name="Pires J.C."/>
            <person name="Schmutz J."/>
        </authorList>
    </citation>
    <scope>NUCLEOTIDE SEQUENCE</scope>
    <source>
        <tissue evidence="8">Leaf</tissue>
    </source>
</reference>
<evidence type="ECO:0000313" key="9">
    <source>
        <dbReference type="EMBL" id="KAG6711296.1"/>
    </source>
</evidence>
<dbReference type="Pfam" id="PF08392">
    <property type="entry name" value="FAE1_CUT1_RppA"/>
    <property type="match status" value="1"/>
</dbReference>
<dbReference type="GO" id="GO:0006633">
    <property type="term" value="P:fatty acid biosynthetic process"/>
    <property type="evidence" value="ECO:0007669"/>
    <property type="project" value="InterPro"/>
</dbReference>
<evidence type="ECO:0000259" key="6">
    <source>
        <dbReference type="Pfam" id="PF08392"/>
    </source>
</evidence>
<comment type="similarity">
    <text evidence="1 4">Belongs to the thiolase-like superfamily. Chalcone/stilbene synthases family.</text>
</comment>
<dbReference type="Pfam" id="PF08541">
    <property type="entry name" value="ACP_syn_III_C"/>
    <property type="match status" value="1"/>
</dbReference>
<evidence type="ECO:0000259" key="7">
    <source>
        <dbReference type="Pfam" id="PF08541"/>
    </source>
</evidence>
<keyword evidence="5" id="KW-0812">Transmembrane</keyword>
<evidence type="ECO:0000313" key="8">
    <source>
        <dbReference type="EMBL" id="KAG6653011.1"/>
    </source>
</evidence>
<dbReference type="PANTHER" id="PTHR31561">
    <property type="entry name" value="3-KETOACYL-COA SYNTHASE"/>
    <property type="match status" value="1"/>
</dbReference>
<comment type="pathway">
    <text evidence="4">Lipid metabolism; fatty acid biosynthesis.</text>
</comment>
<gene>
    <name evidence="8" type="ORF">CIPAW_05G044600</name>
    <name evidence="9" type="ORF">I3842_05G045100</name>
</gene>
<dbReference type="InterPro" id="IPR013601">
    <property type="entry name" value="FAE1_typ3_polyketide_synth"/>
</dbReference>
<name>A0A8T1QFF4_CARIL</name>
<keyword evidence="10" id="KW-1185">Reference proteome</keyword>
<dbReference type="PIRSF" id="PIRSF036417">
    <property type="entry name" value="3-ktacl-CoA_syn"/>
    <property type="match status" value="1"/>
</dbReference>
<evidence type="ECO:0000256" key="2">
    <source>
        <dbReference type="ARBA" id="ARBA00023315"/>
    </source>
</evidence>
<comment type="catalytic activity">
    <reaction evidence="3">
        <text>a very-long-chain acyl-CoA + malonyl-CoA + H(+) = a very-long-chain 3-oxoacyl-CoA + CO2 + CoA</text>
        <dbReference type="Rhea" id="RHEA:32727"/>
        <dbReference type="ChEBI" id="CHEBI:15378"/>
        <dbReference type="ChEBI" id="CHEBI:16526"/>
        <dbReference type="ChEBI" id="CHEBI:57287"/>
        <dbReference type="ChEBI" id="CHEBI:57384"/>
        <dbReference type="ChEBI" id="CHEBI:90725"/>
        <dbReference type="ChEBI" id="CHEBI:90736"/>
        <dbReference type="EC" id="2.3.1.199"/>
    </reaction>
</comment>
<reference evidence="9" key="2">
    <citation type="submission" date="2021-01" db="EMBL/GenBank/DDBJ databases">
        <authorList>
            <person name="Lovell J.T."/>
            <person name="Bentley N."/>
            <person name="Bhattarai G."/>
            <person name="Jenkins J.W."/>
            <person name="Sreedasyam A."/>
            <person name="Alarcon Y."/>
            <person name="Bock C."/>
            <person name="Boston L."/>
            <person name="Carlson J."/>
            <person name="Cervantes K."/>
            <person name="Clermont K."/>
            <person name="Krom N."/>
            <person name="Kubenka K."/>
            <person name="Mamidi S."/>
            <person name="Mattison C."/>
            <person name="Monteros M."/>
            <person name="Pisani C."/>
            <person name="Plott C."/>
            <person name="Rajasekar S."/>
            <person name="Rhein H.S."/>
            <person name="Rohla C."/>
            <person name="Song M."/>
            <person name="Hilaire R.S."/>
            <person name="Shu S."/>
            <person name="Wells L."/>
            <person name="Wang X."/>
            <person name="Webber J."/>
            <person name="Heerema R.J."/>
            <person name="Klein P."/>
            <person name="Conner P."/>
            <person name="Grauke L."/>
            <person name="Grimwood J."/>
            <person name="Schmutz J."/>
            <person name="Randall J.J."/>
        </authorList>
    </citation>
    <scope>NUCLEOTIDE SEQUENCE</scope>
    <source>
        <tissue evidence="9">Leaf</tissue>
    </source>
</reference>
<dbReference type="EMBL" id="CM031813">
    <property type="protein sequence ID" value="KAG6653011.1"/>
    <property type="molecule type" value="Genomic_DNA"/>
</dbReference>
<dbReference type="GO" id="GO:0009922">
    <property type="term" value="F:fatty acid elongase activity"/>
    <property type="evidence" value="ECO:0007669"/>
    <property type="project" value="UniProtKB-EC"/>
</dbReference>
<keyword evidence="4" id="KW-0808">Transferase</keyword>
<keyword evidence="5" id="KW-0472">Membrane</keyword>
<dbReference type="EMBL" id="CM031829">
    <property type="protein sequence ID" value="KAG6711296.1"/>
    <property type="molecule type" value="Genomic_DNA"/>
</dbReference>
<dbReference type="InterPro" id="IPR012392">
    <property type="entry name" value="3-ktacl-CoA_syn"/>
</dbReference>
<keyword evidence="5" id="KW-1133">Transmembrane helix</keyword>
<proteinExistence type="inferred from homology"/>
<dbReference type="EC" id="2.3.1.-" evidence="4"/>
<dbReference type="GO" id="GO:0016020">
    <property type="term" value="C:membrane"/>
    <property type="evidence" value="ECO:0007669"/>
    <property type="project" value="InterPro"/>
</dbReference>
<feature type="transmembrane region" description="Helical" evidence="5">
    <location>
        <begin position="20"/>
        <end position="43"/>
    </location>
</feature>
<dbReference type="InterPro" id="IPR013747">
    <property type="entry name" value="ACP_syn_III_C"/>
</dbReference>
<feature type="domain" description="Beta-ketoacyl-[acyl-carrier-protein] synthase III C-terminal" evidence="7">
    <location>
        <begin position="351"/>
        <end position="431"/>
    </location>
</feature>
<feature type="domain" description="FAE" evidence="6">
    <location>
        <begin position="48"/>
        <end position="331"/>
    </location>
</feature>
<dbReference type="Proteomes" id="UP000811609">
    <property type="component" value="Chromosome 5"/>
</dbReference>
<dbReference type="AlphaFoldDB" id="A0A8T1QFF4"/>
<evidence type="ECO:0000256" key="3">
    <source>
        <dbReference type="ARBA" id="ARBA00047375"/>
    </source>
</evidence>
<protein>
    <recommendedName>
        <fullName evidence="4">3-ketoacyl-CoA synthase</fullName>
        <ecNumber evidence="4">2.3.1.-</ecNumber>
    </recommendedName>
</protein>
<evidence type="ECO:0000313" key="10">
    <source>
        <dbReference type="Proteomes" id="UP000811609"/>
    </source>
</evidence>
<sequence>METGLLRFFSLSRLSIIRESPITLTHFLAATALLIALVICFAIRKSWSHSVYLIDFCCYLPPDSLRAPHAHFIEQLERSHFFDTDGIDFQVKVLERSGIGVEASAPPALHELPPDPSYNKARHETEEVLFTIVKDLLSNNQVNPRSIDILVSNCSLFCPTPSITSMIVNKFGFRSDIKAVSLSGMGCSAGILSISLVKDLLKVHKDSVALVLSMEAATPNGYRGNVKSMLIANVLFRMGGAAILLSNREQDKPRAKYRLQNVVRTHLGSNDQAYQSVFQQPDKAGHVGVSLSRALLHVAANALRTNISELGPRVLPFSEQLLYGWSVIRQKIWPSAGRKGVYVPNFKRAFEHFCIHAGGKAVIDAIQDNLGLSREDGEASRMTLYRFGNTSSSSVWYELCYLEAKGRVKKGDRVWQIAFGSGFKCNSAVWKCISDLGPKVRNAWSDRIHLYPVEIPEVFDH</sequence>
<accession>A0A8T1QFF4</accession>